<accession>A0A9P5ZN46</accession>
<gene>
    <name evidence="2" type="ORF">BDN71DRAFT_1454304</name>
</gene>
<feature type="region of interest" description="Disordered" evidence="1">
    <location>
        <begin position="40"/>
        <end position="62"/>
    </location>
</feature>
<comment type="caution">
    <text evidence="2">The sequence shown here is derived from an EMBL/GenBank/DDBJ whole genome shotgun (WGS) entry which is preliminary data.</text>
</comment>
<dbReference type="EMBL" id="MU154642">
    <property type="protein sequence ID" value="KAF9490427.1"/>
    <property type="molecule type" value="Genomic_DNA"/>
</dbReference>
<evidence type="ECO:0000313" key="3">
    <source>
        <dbReference type="Proteomes" id="UP000807025"/>
    </source>
</evidence>
<reference evidence="2" key="1">
    <citation type="submission" date="2020-11" db="EMBL/GenBank/DDBJ databases">
        <authorList>
            <consortium name="DOE Joint Genome Institute"/>
            <person name="Ahrendt S."/>
            <person name="Riley R."/>
            <person name="Andreopoulos W."/>
            <person name="Labutti K."/>
            <person name="Pangilinan J."/>
            <person name="Ruiz-Duenas F.J."/>
            <person name="Barrasa J.M."/>
            <person name="Sanchez-Garcia M."/>
            <person name="Camarero S."/>
            <person name="Miyauchi S."/>
            <person name="Serrano A."/>
            <person name="Linde D."/>
            <person name="Babiker R."/>
            <person name="Drula E."/>
            <person name="Ayuso-Fernandez I."/>
            <person name="Pacheco R."/>
            <person name="Padilla G."/>
            <person name="Ferreira P."/>
            <person name="Barriuso J."/>
            <person name="Kellner H."/>
            <person name="Castanera R."/>
            <person name="Alfaro M."/>
            <person name="Ramirez L."/>
            <person name="Pisabarro A.G."/>
            <person name="Kuo A."/>
            <person name="Tritt A."/>
            <person name="Lipzen A."/>
            <person name="He G."/>
            <person name="Yan M."/>
            <person name="Ng V."/>
            <person name="Cullen D."/>
            <person name="Martin F."/>
            <person name="Rosso M.-N."/>
            <person name="Henrissat B."/>
            <person name="Hibbett D."/>
            <person name="Martinez A.T."/>
            <person name="Grigoriev I.V."/>
        </authorList>
    </citation>
    <scope>NUCLEOTIDE SEQUENCE</scope>
    <source>
        <strain evidence="2">ATCC 90797</strain>
    </source>
</reference>
<evidence type="ECO:0000313" key="2">
    <source>
        <dbReference type="EMBL" id="KAF9490427.1"/>
    </source>
</evidence>
<name>A0A9P5ZN46_PLEER</name>
<keyword evidence="3" id="KW-1185">Reference proteome</keyword>
<dbReference type="Proteomes" id="UP000807025">
    <property type="component" value="Unassembled WGS sequence"/>
</dbReference>
<feature type="non-terminal residue" evidence="2">
    <location>
        <position position="62"/>
    </location>
</feature>
<dbReference type="AlphaFoldDB" id="A0A9P5ZN46"/>
<protein>
    <submittedName>
        <fullName evidence="2">Uncharacterized protein</fullName>
    </submittedName>
</protein>
<proteinExistence type="predicted"/>
<evidence type="ECO:0000256" key="1">
    <source>
        <dbReference type="SAM" id="MobiDB-lite"/>
    </source>
</evidence>
<sequence>MNASTYFFVRNATTNGHPPTHALPLHVKRAIFARRAHSEARFLRPPTRRSVRRPADTDNPNI</sequence>
<organism evidence="2 3">
    <name type="scientific">Pleurotus eryngii</name>
    <name type="common">Boletus of the steppes</name>
    <dbReference type="NCBI Taxonomy" id="5323"/>
    <lineage>
        <taxon>Eukaryota</taxon>
        <taxon>Fungi</taxon>
        <taxon>Dikarya</taxon>
        <taxon>Basidiomycota</taxon>
        <taxon>Agaricomycotina</taxon>
        <taxon>Agaricomycetes</taxon>
        <taxon>Agaricomycetidae</taxon>
        <taxon>Agaricales</taxon>
        <taxon>Pleurotineae</taxon>
        <taxon>Pleurotaceae</taxon>
        <taxon>Pleurotus</taxon>
    </lineage>
</organism>